<dbReference type="NCBIfam" id="TIGR00539">
    <property type="entry name" value="hemN_rel"/>
    <property type="match status" value="1"/>
</dbReference>
<keyword evidence="3" id="KW-0963">Cytoplasm</keyword>
<gene>
    <name evidence="5" type="ORF">SAMN04488558_10785</name>
</gene>
<dbReference type="InterPro" id="IPR010723">
    <property type="entry name" value="HemN_C"/>
</dbReference>
<keyword evidence="3" id="KW-0949">S-adenosyl-L-methionine</keyword>
<dbReference type="PANTHER" id="PTHR13932:SF5">
    <property type="entry name" value="RADICAL S-ADENOSYL METHIONINE DOMAIN-CONTAINING PROTEIN 1, MITOCHONDRIAL"/>
    <property type="match status" value="1"/>
</dbReference>
<keyword evidence="3" id="KW-0004">4Fe-4S</keyword>
<dbReference type="STRING" id="89093.SAMN04488558_10785"/>
<dbReference type="Pfam" id="PF06969">
    <property type="entry name" value="HemN_C"/>
    <property type="match status" value="1"/>
</dbReference>
<dbReference type="SFLD" id="SFLDF00288">
    <property type="entry name" value="HemN-like__clustered_with_nucl"/>
    <property type="match status" value="1"/>
</dbReference>
<dbReference type="SFLD" id="SFLDG01065">
    <property type="entry name" value="anaerobic_coproporphyrinogen-I"/>
    <property type="match status" value="1"/>
</dbReference>
<dbReference type="GO" id="GO:0004109">
    <property type="term" value="F:coproporphyrinogen oxidase activity"/>
    <property type="evidence" value="ECO:0007669"/>
    <property type="project" value="InterPro"/>
</dbReference>
<keyword evidence="3" id="KW-0408">Iron</keyword>
<keyword evidence="3" id="KW-0479">Metal-binding</keyword>
<dbReference type="GO" id="GO:0006779">
    <property type="term" value="P:porphyrin-containing compound biosynthetic process"/>
    <property type="evidence" value="ECO:0007669"/>
    <property type="project" value="InterPro"/>
</dbReference>
<dbReference type="EMBL" id="FOEN01000007">
    <property type="protein sequence ID" value="SEQ26959.1"/>
    <property type="molecule type" value="Genomic_DNA"/>
</dbReference>
<dbReference type="SMART" id="SM00729">
    <property type="entry name" value="Elp3"/>
    <property type="match status" value="1"/>
</dbReference>
<comment type="function">
    <text evidence="3">Probably acts as a heme chaperone, transferring heme to an unknown acceptor. Binds one molecule of heme per monomer, possibly covalently. Binds 1 [4Fe-4S] cluster. The cluster is coordinated with 3 cysteines and an exchangeable S-adenosyl-L-methionine.</text>
</comment>
<dbReference type="SFLD" id="SFLDF00562">
    <property type="entry name" value="HemN-like__clustered_with_heat"/>
    <property type="match status" value="1"/>
</dbReference>
<dbReference type="RefSeq" id="WP_092572056.1">
    <property type="nucleotide sequence ID" value="NZ_CALUDV010000024.1"/>
</dbReference>
<dbReference type="AlphaFoldDB" id="A0A1H9EMU2"/>
<protein>
    <recommendedName>
        <fullName evidence="2 3">Heme chaperone HemW</fullName>
    </recommendedName>
</protein>
<keyword evidence="3" id="KW-0143">Chaperone</keyword>
<dbReference type="CDD" id="cd01335">
    <property type="entry name" value="Radical_SAM"/>
    <property type="match status" value="1"/>
</dbReference>
<dbReference type="OrthoDB" id="9808022at2"/>
<proteinExistence type="inferred from homology"/>
<feature type="domain" description="Radical SAM core" evidence="4">
    <location>
        <begin position="1"/>
        <end position="233"/>
    </location>
</feature>
<dbReference type="InterPro" id="IPR058240">
    <property type="entry name" value="rSAM_sf"/>
</dbReference>
<dbReference type="SFLD" id="SFLDG01082">
    <property type="entry name" value="B12-binding_domain_containing"/>
    <property type="match status" value="1"/>
</dbReference>
<dbReference type="Gene3D" id="3.80.30.20">
    <property type="entry name" value="tm_1862 like domain"/>
    <property type="match status" value="1"/>
</dbReference>
<keyword evidence="6" id="KW-1185">Reference proteome</keyword>
<dbReference type="InterPro" id="IPR007197">
    <property type="entry name" value="rSAM"/>
</dbReference>
<organism evidence="5 6">
    <name type="scientific">Ignavigranum ruoffiae</name>
    <dbReference type="NCBI Taxonomy" id="89093"/>
    <lineage>
        <taxon>Bacteria</taxon>
        <taxon>Bacillati</taxon>
        <taxon>Bacillota</taxon>
        <taxon>Bacilli</taxon>
        <taxon>Lactobacillales</taxon>
        <taxon>Aerococcaceae</taxon>
        <taxon>Ignavigranum</taxon>
    </lineage>
</organism>
<dbReference type="GO" id="GO:0046872">
    <property type="term" value="F:metal ion binding"/>
    <property type="evidence" value="ECO:0007669"/>
    <property type="project" value="UniProtKB-UniRule"/>
</dbReference>
<evidence type="ECO:0000256" key="1">
    <source>
        <dbReference type="ARBA" id="ARBA00006100"/>
    </source>
</evidence>
<keyword evidence="3" id="KW-0349">Heme</keyword>
<accession>A0A1H9EMU2</accession>
<comment type="subcellular location">
    <subcellularLocation>
        <location evidence="3">Cytoplasm</location>
    </subcellularLocation>
</comment>
<dbReference type="PROSITE" id="PS51918">
    <property type="entry name" value="RADICAL_SAM"/>
    <property type="match status" value="1"/>
</dbReference>
<evidence type="ECO:0000259" key="4">
    <source>
        <dbReference type="PROSITE" id="PS51918"/>
    </source>
</evidence>
<dbReference type="SUPFAM" id="SSF102114">
    <property type="entry name" value="Radical SAM enzymes"/>
    <property type="match status" value="1"/>
</dbReference>
<dbReference type="GO" id="GO:0051539">
    <property type="term" value="F:4 iron, 4 sulfur cluster binding"/>
    <property type="evidence" value="ECO:0007669"/>
    <property type="project" value="UniProtKB-UniRule"/>
</dbReference>
<dbReference type="InterPro" id="IPR023404">
    <property type="entry name" value="rSAM_horseshoe"/>
</dbReference>
<sequence>MKETMGLYVHIPFCQKKCHYCDFLTFARQEGMIKKYVDYLIKEMALYAKEDYLLDSIYFGGGTPSYLAAEEMDRIMQAIYAYFDVSEDCEISIEMNPESVTAERLEVYLKHGFNRYTMGVQSFDDAVLTLMGRLHDGQTVRDRVDLLRKMGVKNLGIDLMFANPKQNMAILKSDLKQGLSLNPDHISYYSLMIKEGTPFARWVQTRQIQLIEDEAERDMYHYIQSELAKAGYQQYEISNFARPGAESRHNQKYWTLANYIGLGLGAHSNIDLVRYSNCRQFDHYFAKIDQGQKPIAYQEQLSLEDREKEYIMLNLRLIKGFAITELNQKFNINFEEKYRTAIDKHLKLGTVSIKDGQFTFTKFGLDVGNQFYLDIL</sequence>
<keyword evidence="3" id="KW-0411">Iron-sulfur</keyword>
<evidence type="ECO:0000256" key="2">
    <source>
        <dbReference type="ARBA" id="ARBA00017228"/>
    </source>
</evidence>
<dbReference type="Pfam" id="PF04055">
    <property type="entry name" value="Radical_SAM"/>
    <property type="match status" value="1"/>
</dbReference>
<name>A0A1H9EMU2_9LACT</name>
<evidence type="ECO:0000256" key="3">
    <source>
        <dbReference type="RuleBase" id="RU364116"/>
    </source>
</evidence>
<dbReference type="PANTHER" id="PTHR13932">
    <property type="entry name" value="COPROPORPHYRINIGEN III OXIDASE"/>
    <property type="match status" value="1"/>
</dbReference>
<evidence type="ECO:0000313" key="6">
    <source>
        <dbReference type="Proteomes" id="UP000198833"/>
    </source>
</evidence>
<dbReference type="Proteomes" id="UP000198833">
    <property type="component" value="Unassembled WGS sequence"/>
</dbReference>
<dbReference type="InterPro" id="IPR006638">
    <property type="entry name" value="Elp3/MiaA/NifB-like_rSAM"/>
</dbReference>
<dbReference type="InterPro" id="IPR004559">
    <property type="entry name" value="HemW-like"/>
</dbReference>
<dbReference type="InterPro" id="IPR034505">
    <property type="entry name" value="Coproporphyrinogen-III_oxidase"/>
</dbReference>
<comment type="similarity">
    <text evidence="1">Belongs to the anaerobic coproporphyrinogen-III oxidase family. HemW subfamily.</text>
</comment>
<evidence type="ECO:0000313" key="5">
    <source>
        <dbReference type="EMBL" id="SEQ26959.1"/>
    </source>
</evidence>
<dbReference type="GO" id="GO:0005737">
    <property type="term" value="C:cytoplasm"/>
    <property type="evidence" value="ECO:0007669"/>
    <property type="project" value="UniProtKB-SubCell"/>
</dbReference>
<dbReference type="SFLD" id="SFLDS00029">
    <property type="entry name" value="Radical_SAM"/>
    <property type="match status" value="1"/>
</dbReference>
<reference evidence="5 6" key="1">
    <citation type="submission" date="2016-10" db="EMBL/GenBank/DDBJ databases">
        <authorList>
            <person name="de Groot N.N."/>
        </authorList>
    </citation>
    <scope>NUCLEOTIDE SEQUENCE [LARGE SCALE GENOMIC DNA]</scope>
    <source>
        <strain evidence="5 6">DSM 15695</strain>
    </source>
</reference>